<dbReference type="InterPro" id="IPR000719">
    <property type="entry name" value="Prot_kinase_dom"/>
</dbReference>
<dbReference type="AlphaFoldDB" id="A0A7W7VHU5"/>
<reference evidence="10 11" key="1">
    <citation type="submission" date="2020-08" db="EMBL/GenBank/DDBJ databases">
        <title>Genomic Encyclopedia of Type Strains, Phase III (KMG-III): the genomes of soil and plant-associated and newly described type strains.</title>
        <authorList>
            <person name="Whitman W."/>
        </authorList>
    </citation>
    <scope>NUCLEOTIDE SEQUENCE [LARGE SCALE GENOMIC DNA]</scope>
    <source>
        <strain evidence="10 11">CECT 8960</strain>
    </source>
</reference>
<evidence type="ECO:0000256" key="5">
    <source>
        <dbReference type="ARBA" id="ARBA00022777"/>
    </source>
</evidence>
<organism evidence="10 11">
    <name type="scientific">Actinophytocola algeriensis</name>
    <dbReference type="NCBI Taxonomy" id="1768010"/>
    <lineage>
        <taxon>Bacteria</taxon>
        <taxon>Bacillati</taxon>
        <taxon>Actinomycetota</taxon>
        <taxon>Actinomycetes</taxon>
        <taxon>Pseudonocardiales</taxon>
        <taxon>Pseudonocardiaceae</taxon>
    </lineage>
</organism>
<evidence type="ECO:0000256" key="1">
    <source>
        <dbReference type="ARBA" id="ARBA00012513"/>
    </source>
</evidence>
<evidence type="ECO:0000313" key="11">
    <source>
        <dbReference type="Proteomes" id="UP000520767"/>
    </source>
</evidence>
<dbReference type="Gene3D" id="1.10.510.10">
    <property type="entry name" value="Transferase(Phosphotransferase) domain 1"/>
    <property type="match status" value="1"/>
</dbReference>
<dbReference type="Proteomes" id="UP000520767">
    <property type="component" value="Unassembled WGS sequence"/>
</dbReference>
<dbReference type="GO" id="GO:0004674">
    <property type="term" value="F:protein serine/threonine kinase activity"/>
    <property type="evidence" value="ECO:0007669"/>
    <property type="project" value="UniProtKB-KW"/>
</dbReference>
<evidence type="ECO:0000256" key="4">
    <source>
        <dbReference type="ARBA" id="ARBA00022741"/>
    </source>
</evidence>
<comment type="caution">
    <text evidence="10">The sequence shown here is derived from an EMBL/GenBank/DDBJ whole genome shotgun (WGS) entry which is preliminary data.</text>
</comment>
<keyword evidence="4" id="KW-0547">Nucleotide-binding</keyword>
<keyword evidence="2" id="KW-0723">Serine/threonine-protein kinase</keyword>
<evidence type="ECO:0000259" key="9">
    <source>
        <dbReference type="PROSITE" id="PS50011"/>
    </source>
</evidence>
<dbReference type="EMBL" id="JACHJQ010000008">
    <property type="protein sequence ID" value="MBB4910872.1"/>
    <property type="molecule type" value="Genomic_DNA"/>
</dbReference>
<feature type="transmembrane region" description="Helical" evidence="8">
    <location>
        <begin position="356"/>
        <end position="374"/>
    </location>
</feature>
<evidence type="ECO:0000256" key="7">
    <source>
        <dbReference type="SAM" id="MobiDB-lite"/>
    </source>
</evidence>
<evidence type="ECO:0000256" key="6">
    <source>
        <dbReference type="ARBA" id="ARBA00022840"/>
    </source>
</evidence>
<proteinExistence type="predicted"/>
<dbReference type="SMART" id="SM00220">
    <property type="entry name" value="S_TKc"/>
    <property type="match status" value="1"/>
</dbReference>
<accession>A0A7W7VHU5</accession>
<keyword evidence="6" id="KW-0067">ATP-binding</keyword>
<sequence>MLSPGEQVGAYRVVEQVGAAGTTADVYRARNQAGDDVALKLLCEPTSQARREADVVTGLDYPRIVRTYEVLEYDGHLCLVQEWVDGPALEALLAHGLRLGYPETLRIGRDLAAALAYAHALGVLHRDVKPANVLRAPDGHFKLVDFGAAGMLDSATGRTRAGQIAGTPLYMSPEQAVGIPQTAASDVYGLALVLFQCLHGTVPGANSADYLELLGARTSTTVEVPPSPLQPLLQRCLATDPLLRPQSAGEVLTELDRLAGPDALDYQPPYHFPQQYPPFDWAGPNSYPPPAGMGQHGVPHQLPPYETPGWQPPYGAGQLGVPPASRRGMKVAAVAAAVVVLGLLAALLAFLDTGAWLRVGAGVVVVPVALLVAWRVRRLTGRAPDAERRAVGILTGAESRTALTESMVLEIDQVVARLKGLDARLLGLTMVLLIREAEEAKKSADRVAALVQMVTLMEKLTRQLSPWYVRHKEAIATGIAIVGSLAGVASVVSGFLR</sequence>
<dbReference type="EC" id="2.7.11.1" evidence="1"/>
<evidence type="ECO:0000256" key="3">
    <source>
        <dbReference type="ARBA" id="ARBA00022679"/>
    </source>
</evidence>
<dbReference type="Pfam" id="PF00069">
    <property type="entry name" value="Pkinase"/>
    <property type="match status" value="1"/>
</dbReference>
<evidence type="ECO:0000256" key="2">
    <source>
        <dbReference type="ARBA" id="ARBA00022527"/>
    </source>
</evidence>
<dbReference type="PANTHER" id="PTHR43289:SF6">
    <property type="entry name" value="SERINE_THREONINE-PROTEIN KINASE NEKL-3"/>
    <property type="match status" value="1"/>
</dbReference>
<keyword evidence="8" id="KW-0472">Membrane</keyword>
<feature type="region of interest" description="Disordered" evidence="7">
    <location>
        <begin position="287"/>
        <end position="311"/>
    </location>
</feature>
<keyword evidence="11" id="KW-1185">Reference proteome</keyword>
<feature type="domain" description="Protein kinase" evidence="9">
    <location>
        <begin position="12"/>
        <end position="258"/>
    </location>
</feature>
<protein>
    <recommendedName>
        <fullName evidence="1">non-specific serine/threonine protein kinase</fullName>
        <ecNumber evidence="1">2.7.11.1</ecNumber>
    </recommendedName>
</protein>
<dbReference type="GO" id="GO:0005524">
    <property type="term" value="F:ATP binding"/>
    <property type="evidence" value="ECO:0007669"/>
    <property type="project" value="UniProtKB-KW"/>
</dbReference>
<keyword evidence="5" id="KW-0418">Kinase</keyword>
<dbReference type="CDD" id="cd14014">
    <property type="entry name" value="STKc_PknB_like"/>
    <property type="match status" value="1"/>
</dbReference>
<keyword evidence="3" id="KW-0808">Transferase</keyword>
<gene>
    <name evidence="10" type="ORF">FHR82_007131</name>
</gene>
<dbReference type="PROSITE" id="PS50011">
    <property type="entry name" value="PROTEIN_KINASE_DOM"/>
    <property type="match status" value="1"/>
</dbReference>
<keyword evidence="8" id="KW-0812">Transmembrane</keyword>
<feature type="transmembrane region" description="Helical" evidence="8">
    <location>
        <begin position="331"/>
        <end position="350"/>
    </location>
</feature>
<keyword evidence="8" id="KW-1133">Transmembrane helix</keyword>
<name>A0A7W7VHU5_9PSEU</name>
<dbReference type="InterPro" id="IPR011009">
    <property type="entry name" value="Kinase-like_dom_sf"/>
</dbReference>
<evidence type="ECO:0000313" key="10">
    <source>
        <dbReference type="EMBL" id="MBB4910872.1"/>
    </source>
</evidence>
<dbReference type="PANTHER" id="PTHR43289">
    <property type="entry name" value="MITOGEN-ACTIVATED PROTEIN KINASE KINASE KINASE 20-RELATED"/>
    <property type="match status" value="1"/>
</dbReference>
<dbReference type="RefSeq" id="WP_184814895.1">
    <property type="nucleotide sequence ID" value="NZ_JACHJQ010000008.1"/>
</dbReference>
<feature type="transmembrane region" description="Helical" evidence="8">
    <location>
        <begin position="474"/>
        <end position="496"/>
    </location>
</feature>
<evidence type="ECO:0000256" key="8">
    <source>
        <dbReference type="SAM" id="Phobius"/>
    </source>
</evidence>
<dbReference type="SUPFAM" id="SSF56112">
    <property type="entry name" value="Protein kinase-like (PK-like)"/>
    <property type="match status" value="1"/>
</dbReference>